<dbReference type="GO" id="GO:0030234">
    <property type="term" value="F:enzyme regulator activity"/>
    <property type="evidence" value="ECO:0007669"/>
    <property type="project" value="InterPro"/>
</dbReference>
<dbReference type="Gene3D" id="3.30.70.120">
    <property type="match status" value="1"/>
</dbReference>
<dbReference type="PANTHER" id="PTHR30115:SF11">
    <property type="entry name" value="NITROGEN REGULATORY PROTEIN P-II HOMOLOG"/>
    <property type="match status" value="1"/>
</dbReference>
<dbReference type="Pfam" id="PF00543">
    <property type="entry name" value="P-II"/>
    <property type="match status" value="1"/>
</dbReference>
<dbReference type="EMBL" id="CP041235">
    <property type="protein sequence ID" value="QOP42880.1"/>
    <property type="molecule type" value="Genomic_DNA"/>
</dbReference>
<dbReference type="GO" id="GO:0006808">
    <property type="term" value="P:regulation of nitrogen utilization"/>
    <property type="evidence" value="ECO:0007669"/>
    <property type="project" value="InterPro"/>
</dbReference>
<dbReference type="AlphaFoldDB" id="A0A7M1AZL0"/>
<evidence type="ECO:0000313" key="2">
    <source>
        <dbReference type="Proteomes" id="UP000593719"/>
    </source>
</evidence>
<dbReference type="InterPro" id="IPR011322">
    <property type="entry name" value="N-reg_PII-like_a/b"/>
</dbReference>
<organism evidence="1 2">
    <name type="scientific">Sulfurimonas sediminis</name>
    <dbReference type="NCBI Taxonomy" id="2590020"/>
    <lineage>
        <taxon>Bacteria</taxon>
        <taxon>Pseudomonadati</taxon>
        <taxon>Campylobacterota</taxon>
        <taxon>Epsilonproteobacteria</taxon>
        <taxon>Campylobacterales</taxon>
        <taxon>Sulfurimonadaceae</taxon>
        <taxon>Sulfurimonas</taxon>
    </lineage>
</organism>
<reference evidence="1 2" key="1">
    <citation type="submission" date="2019-06" db="EMBL/GenBank/DDBJ databases">
        <title>Sulfurimonas gotlandica sp. nov., a chemoautotrophic and psychrotolerant epsilonproteobacterium isolated from a pelagic redoxcline, and an emended description of the genus Sulfurimonas.</title>
        <authorList>
            <person name="Wang S."/>
            <person name="Jiang L."/>
            <person name="Shao Z."/>
        </authorList>
    </citation>
    <scope>NUCLEOTIDE SEQUENCE [LARGE SCALE GENOMIC DNA]</scope>
    <source>
        <strain evidence="1 2">S2-6</strain>
    </source>
</reference>
<sequence>MVQVNSIIDPSALNDVLHGLEEEGIQGVTVTRVLGKGCWDGTETELTEKVMVIVIVPNKIYKDKAMEAIRANAQDIEHGAGKIWVVPVLEVERIRTGERDLDALEKTIVKNKKKSNDIDLDAFSAIDTPAS</sequence>
<proteinExistence type="predicted"/>
<dbReference type="SUPFAM" id="SSF54913">
    <property type="entry name" value="GlnB-like"/>
    <property type="match status" value="1"/>
</dbReference>
<name>A0A7M1AZL0_9BACT</name>
<dbReference type="GO" id="GO:0005524">
    <property type="term" value="F:ATP binding"/>
    <property type="evidence" value="ECO:0007669"/>
    <property type="project" value="TreeGrafter"/>
</dbReference>
<gene>
    <name evidence="1" type="ORF">FJR45_02495</name>
</gene>
<dbReference type="InterPro" id="IPR015867">
    <property type="entry name" value="N-reg_PII/ATP_PRibTrfase_C"/>
</dbReference>
<dbReference type="SMART" id="SM00938">
    <property type="entry name" value="P-II"/>
    <property type="match status" value="1"/>
</dbReference>
<dbReference type="PANTHER" id="PTHR30115">
    <property type="entry name" value="NITROGEN REGULATORY PROTEIN P-II"/>
    <property type="match status" value="1"/>
</dbReference>
<dbReference type="RefSeq" id="WP_193151200.1">
    <property type="nucleotide sequence ID" value="NZ_CP041235.1"/>
</dbReference>
<dbReference type="InterPro" id="IPR002187">
    <property type="entry name" value="N-reg_PII"/>
</dbReference>
<evidence type="ECO:0000313" key="1">
    <source>
        <dbReference type="EMBL" id="QOP42880.1"/>
    </source>
</evidence>
<dbReference type="PRINTS" id="PR00340">
    <property type="entry name" value="PIIGLNB"/>
</dbReference>
<dbReference type="Proteomes" id="UP000593719">
    <property type="component" value="Chromosome"/>
</dbReference>
<keyword evidence="2" id="KW-1185">Reference proteome</keyword>
<accession>A0A7M1AZL0</accession>
<dbReference type="GO" id="GO:0005829">
    <property type="term" value="C:cytosol"/>
    <property type="evidence" value="ECO:0007669"/>
    <property type="project" value="TreeGrafter"/>
</dbReference>
<protein>
    <submittedName>
        <fullName evidence="1">P-II family nitrogen regulator</fullName>
    </submittedName>
</protein>
<dbReference type="KEGG" id="ssei:FJR45_02495"/>
<dbReference type="PROSITE" id="PS51343">
    <property type="entry name" value="PII_GLNB_DOM"/>
    <property type="match status" value="1"/>
</dbReference>